<evidence type="ECO:0000256" key="6">
    <source>
        <dbReference type="HAMAP-Rule" id="MF_00117"/>
    </source>
</evidence>
<dbReference type="SUPFAM" id="SSF118352">
    <property type="entry name" value="HSP33 redox switch-like"/>
    <property type="match status" value="1"/>
</dbReference>
<evidence type="ECO:0000313" key="7">
    <source>
        <dbReference type="EMBL" id="BAU46972.1"/>
    </source>
</evidence>
<dbReference type="Gene3D" id="1.10.287.480">
    <property type="entry name" value="helix hairpin bin"/>
    <property type="match status" value="1"/>
</dbReference>
<evidence type="ECO:0000256" key="2">
    <source>
        <dbReference type="ARBA" id="ARBA00022833"/>
    </source>
</evidence>
<dbReference type="InterPro" id="IPR000397">
    <property type="entry name" value="Heat_shock_Hsp33"/>
</dbReference>
<dbReference type="KEGG" id="sva:SVA_0390"/>
<comment type="function">
    <text evidence="6">Redox regulated molecular chaperone. Protects both thermally unfolding and oxidatively damaged proteins from irreversible aggregation. Plays an important role in the bacterial defense system toward oxidative stress.</text>
</comment>
<dbReference type="InterPro" id="IPR016153">
    <property type="entry name" value="Heat_shock_Hsp33_N"/>
</dbReference>
<dbReference type="PANTHER" id="PTHR30111:SF1">
    <property type="entry name" value="33 KDA CHAPERONIN"/>
    <property type="match status" value="1"/>
</dbReference>
<gene>
    <name evidence="6" type="primary">hslO</name>
    <name evidence="7" type="ORF">SVA_0390</name>
</gene>
<keyword evidence="1 6" id="KW-0963">Cytoplasm</keyword>
<reference evidence="7 8" key="1">
    <citation type="submission" date="2015-08" db="EMBL/GenBank/DDBJ databases">
        <title>Complete genome sequence of Sulfurifustis variabilis.</title>
        <authorList>
            <person name="Miura A."/>
            <person name="Kojima H."/>
            <person name="Fukui M."/>
        </authorList>
    </citation>
    <scope>NUCLEOTIDE SEQUENCE [LARGE SCALE GENOMIC DNA]</scope>
    <source>
        <strain evidence="8">skN76</strain>
    </source>
</reference>
<evidence type="ECO:0000256" key="4">
    <source>
        <dbReference type="ARBA" id="ARBA00023186"/>
    </source>
</evidence>
<sequence>MSLRLQDSLQRFVFEGAPIRGEIVRLDSTYRAVLDRRDYPPVVRDLLGEFMAAAALLAATIKFDGRLIMQVQGNGPIGLLVVECTGGGAMRAIAQWQGDVPAGSFRAMVGDGRFAMTIDPEGSRERYQGIVAIEGDSVAEALEHYFAQSEQLDTRLWLAAGPDQAAGMLLQKLPQGGHEDPDMWARAVHLGATLTRGELLALPVREILRRLYHEEDIRLFSRKPMSFRCSCSRERVEAVLRMLGPGEVDSILQEQGKIDVDCEFCGSHYAFDAVDAAGLFAALAPADIPTTRQ</sequence>
<dbReference type="HAMAP" id="MF_00117">
    <property type="entry name" value="HslO"/>
    <property type="match status" value="1"/>
</dbReference>
<dbReference type="GO" id="GO:0042026">
    <property type="term" value="P:protein refolding"/>
    <property type="evidence" value="ECO:0007669"/>
    <property type="project" value="TreeGrafter"/>
</dbReference>
<dbReference type="InterPro" id="IPR016154">
    <property type="entry name" value="Heat_shock_Hsp33_C"/>
</dbReference>
<feature type="disulfide bond" description="Redox-active" evidence="6">
    <location>
        <begin position="229"/>
        <end position="231"/>
    </location>
</feature>
<keyword evidence="2 6" id="KW-0862">Zinc</keyword>
<dbReference type="RefSeq" id="WP_197703317.1">
    <property type="nucleotide sequence ID" value="NZ_AP014936.1"/>
</dbReference>
<dbReference type="InterPro" id="IPR023212">
    <property type="entry name" value="Hsp33_helix_hairpin_bin_dom_sf"/>
</dbReference>
<dbReference type="GO" id="GO:0051082">
    <property type="term" value="F:unfolded protein binding"/>
    <property type="evidence" value="ECO:0007669"/>
    <property type="project" value="UniProtKB-UniRule"/>
</dbReference>
<evidence type="ECO:0000256" key="1">
    <source>
        <dbReference type="ARBA" id="ARBA00022490"/>
    </source>
</evidence>
<dbReference type="Pfam" id="PF01430">
    <property type="entry name" value="HSP33"/>
    <property type="match status" value="1"/>
</dbReference>
<feature type="disulfide bond" description="Redox-active" evidence="6">
    <location>
        <begin position="262"/>
        <end position="265"/>
    </location>
</feature>
<comment type="subcellular location">
    <subcellularLocation>
        <location evidence="6">Cytoplasm</location>
    </subcellularLocation>
</comment>
<organism evidence="7 8">
    <name type="scientific">Sulfurifustis variabilis</name>
    <dbReference type="NCBI Taxonomy" id="1675686"/>
    <lineage>
        <taxon>Bacteria</taxon>
        <taxon>Pseudomonadati</taxon>
        <taxon>Pseudomonadota</taxon>
        <taxon>Gammaproteobacteria</taxon>
        <taxon>Acidiferrobacterales</taxon>
        <taxon>Acidiferrobacteraceae</taxon>
        <taxon>Sulfurifustis</taxon>
    </lineage>
</organism>
<evidence type="ECO:0000256" key="5">
    <source>
        <dbReference type="ARBA" id="ARBA00023284"/>
    </source>
</evidence>
<dbReference type="CDD" id="cd00498">
    <property type="entry name" value="Hsp33"/>
    <property type="match status" value="1"/>
</dbReference>
<keyword evidence="4 6" id="KW-0143">Chaperone</keyword>
<comment type="similarity">
    <text evidence="6">Belongs to the HSP33 family.</text>
</comment>
<dbReference type="AlphaFoldDB" id="A0A1B4V3A9"/>
<dbReference type="NCBIfam" id="NF001033">
    <property type="entry name" value="PRK00114.1"/>
    <property type="match status" value="1"/>
</dbReference>
<dbReference type="Gene3D" id="3.55.30.10">
    <property type="entry name" value="Hsp33 domain"/>
    <property type="match status" value="1"/>
</dbReference>
<keyword evidence="5 6" id="KW-0676">Redox-active center</keyword>
<dbReference type="Gene3D" id="3.90.1280.10">
    <property type="entry name" value="HSP33 redox switch-like"/>
    <property type="match status" value="1"/>
</dbReference>
<accession>A0A1B4V3A9</accession>
<dbReference type="PIRSF" id="PIRSF005261">
    <property type="entry name" value="Heat_shock_Hsp33"/>
    <property type="match status" value="1"/>
</dbReference>
<comment type="PTM">
    <text evidence="6">Under oxidizing conditions two disulfide bonds are formed involving the reactive cysteines. Under reducing conditions zinc is bound to the reactive cysteines and the protein is inactive.</text>
</comment>
<evidence type="ECO:0000256" key="3">
    <source>
        <dbReference type="ARBA" id="ARBA00023157"/>
    </source>
</evidence>
<dbReference type="PANTHER" id="PTHR30111">
    <property type="entry name" value="33 KDA CHAPERONIN"/>
    <property type="match status" value="1"/>
</dbReference>
<protein>
    <recommendedName>
        <fullName evidence="6">33 kDa chaperonin</fullName>
    </recommendedName>
    <alternativeName>
        <fullName evidence="6">Heat shock protein 33 homolog</fullName>
        <shortName evidence="6">HSP33</shortName>
    </alternativeName>
</protein>
<keyword evidence="3 6" id="KW-1015">Disulfide bond</keyword>
<proteinExistence type="inferred from homology"/>
<evidence type="ECO:0000313" key="8">
    <source>
        <dbReference type="Proteomes" id="UP000218899"/>
    </source>
</evidence>
<name>A0A1B4V3A9_9GAMM</name>
<dbReference type="GO" id="GO:0005737">
    <property type="term" value="C:cytoplasm"/>
    <property type="evidence" value="ECO:0007669"/>
    <property type="project" value="UniProtKB-SubCell"/>
</dbReference>
<dbReference type="EMBL" id="AP014936">
    <property type="protein sequence ID" value="BAU46972.1"/>
    <property type="molecule type" value="Genomic_DNA"/>
</dbReference>
<keyword evidence="8" id="KW-1185">Reference proteome</keyword>
<dbReference type="Proteomes" id="UP000218899">
    <property type="component" value="Chromosome"/>
</dbReference>
<dbReference type="SUPFAM" id="SSF64397">
    <property type="entry name" value="Hsp33 domain"/>
    <property type="match status" value="1"/>
</dbReference>
<dbReference type="GO" id="GO:0044183">
    <property type="term" value="F:protein folding chaperone"/>
    <property type="evidence" value="ECO:0007669"/>
    <property type="project" value="TreeGrafter"/>
</dbReference>